<dbReference type="SUPFAM" id="SSF53335">
    <property type="entry name" value="S-adenosyl-L-methionine-dependent methyltransferases"/>
    <property type="match status" value="1"/>
</dbReference>
<dbReference type="Proteomes" id="UP000650533">
    <property type="component" value="Chromosome 10"/>
</dbReference>
<dbReference type="CDD" id="cd02440">
    <property type="entry name" value="AdoMet_MTases"/>
    <property type="match status" value="1"/>
</dbReference>
<dbReference type="PRINTS" id="PR00463">
    <property type="entry name" value="EP450I"/>
</dbReference>
<dbReference type="GO" id="GO:0020037">
    <property type="term" value="F:heme binding"/>
    <property type="evidence" value="ECO:0007669"/>
    <property type="project" value="InterPro"/>
</dbReference>
<comment type="similarity">
    <text evidence="3">Belongs to the cytochrome P450 family.</text>
</comment>
<evidence type="ECO:0000259" key="11">
    <source>
        <dbReference type="PROSITE" id="PS51515"/>
    </source>
</evidence>
<dbReference type="GO" id="GO:0005506">
    <property type="term" value="F:iron ion binding"/>
    <property type="evidence" value="ECO:0007669"/>
    <property type="project" value="InterPro"/>
</dbReference>
<dbReference type="GO" id="GO:0016705">
    <property type="term" value="F:oxidoreductase activity, acting on paired donors, with incorporation or reduction of molecular oxygen"/>
    <property type="evidence" value="ECO:0007669"/>
    <property type="project" value="InterPro"/>
</dbReference>
<dbReference type="AlphaFoldDB" id="A0A8H8P3U4"/>
<gene>
    <name evidence="12" type="ORF">RhiXN_08472</name>
</gene>
<dbReference type="RefSeq" id="XP_043183673.1">
    <property type="nucleotide sequence ID" value="XM_043328288.1"/>
</dbReference>
<feature type="binding site" description="axial binding residue" evidence="9">
    <location>
        <position position="652"/>
    </location>
    <ligand>
        <name>heme</name>
        <dbReference type="ChEBI" id="CHEBI:30413"/>
    </ligand>
    <ligandPart>
        <name>Fe</name>
        <dbReference type="ChEBI" id="CHEBI:18248"/>
    </ligandPart>
</feature>
<evidence type="ECO:0000256" key="4">
    <source>
        <dbReference type="ARBA" id="ARBA00022617"/>
    </source>
</evidence>
<dbReference type="GO" id="GO:0004497">
    <property type="term" value="F:monooxygenase activity"/>
    <property type="evidence" value="ECO:0007669"/>
    <property type="project" value="UniProtKB-KW"/>
</dbReference>
<dbReference type="Gene3D" id="3.40.50.150">
    <property type="entry name" value="Vaccinia Virus protein VP39"/>
    <property type="match status" value="1"/>
</dbReference>
<evidence type="ECO:0000256" key="10">
    <source>
        <dbReference type="PROSITE-ProRule" id="PRU00848"/>
    </source>
</evidence>
<dbReference type="InterPro" id="IPR029063">
    <property type="entry name" value="SAM-dependent_MTases_sf"/>
</dbReference>
<dbReference type="InterPro" id="IPR050364">
    <property type="entry name" value="Cytochrome_P450_fung"/>
</dbReference>
<keyword evidence="8" id="KW-0503">Monooxygenase</keyword>
<comment type="cofactor">
    <cofactor evidence="1 9">
        <name>heme</name>
        <dbReference type="ChEBI" id="CHEBI:30413"/>
    </cofactor>
</comment>
<dbReference type="EMBL" id="CP059667">
    <property type="protein sequence ID" value="QRW23436.1"/>
    <property type="molecule type" value="Genomic_DNA"/>
</dbReference>
<dbReference type="PROSITE" id="PS00086">
    <property type="entry name" value="CYTOCHROME_P450"/>
    <property type="match status" value="1"/>
</dbReference>
<dbReference type="PANTHER" id="PTHR46300:SF7">
    <property type="entry name" value="P450, PUTATIVE (EUROFUNG)-RELATED"/>
    <property type="match status" value="1"/>
</dbReference>
<dbReference type="KEGG" id="rsx:RhiXN_08472"/>
<accession>A0A8H8P3U4</accession>
<keyword evidence="4 9" id="KW-0349">Heme</keyword>
<dbReference type="GO" id="GO:0008168">
    <property type="term" value="F:methyltransferase activity"/>
    <property type="evidence" value="ECO:0007669"/>
    <property type="project" value="InterPro"/>
</dbReference>
<keyword evidence="10" id="KW-0949">S-adenosyl-L-methionine</keyword>
<dbReference type="Pfam" id="PF00067">
    <property type="entry name" value="p450"/>
    <property type="match status" value="1"/>
</dbReference>
<evidence type="ECO:0000313" key="13">
    <source>
        <dbReference type="Proteomes" id="UP000650533"/>
    </source>
</evidence>
<evidence type="ECO:0000256" key="7">
    <source>
        <dbReference type="ARBA" id="ARBA00023004"/>
    </source>
</evidence>
<dbReference type="Gene3D" id="1.10.630.10">
    <property type="entry name" value="Cytochrome P450"/>
    <property type="match status" value="1"/>
</dbReference>
<dbReference type="GeneID" id="67030751"/>
<feature type="domain" description="Bin3-type SAM" evidence="11">
    <location>
        <begin position="25"/>
        <end position="292"/>
    </location>
</feature>
<dbReference type="InterPro" id="IPR001128">
    <property type="entry name" value="Cyt_P450"/>
</dbReference>
<dbReference type="InterPro" id="IPR024160">
    <property type="entry name" value="BIN3_SAM-bd_dom"/>
</dbReference>
<evidence type="ECO:0000256" key="1">
    <source>
        <dbReference type="ARBA" id="ARBA00001971"/>
    </source>
</evidence>
<keyword evidence="5 9" id="KW-0479">Metal-binding</keyword>
<dbReference type="CDD" id="cd11065">
    <property type="entry name" value="CYP64-like"/>
    <property type="match status" value="1"/>
</dbReference>
<keyword evidence="7 9" id="KW-0408">Iron</keyword>
<comment type="pathway">
    <text evidence="2">Secondary metabolite biosynthesis.</text>
</comment>
<evidence type="ECO:0000256" key="8">
    <source>
        <dbReference type="ARBA" id="ARBA00023033"/>
    </source>
</evidence>
<dbReference type="PANTHER" id="PTHR46300">
    <property type="entry name" value="P450, PUTATIVE (EUROFUNG)-RELATED-RELATED"/>
    <property type="match status" value="1"/>
</dbReference>
<keyword evidence="6" id="KW-0560">Oxidoreductase</keyword>
<dbReference type="InterPro" id="IPR036396">
    <property type="entry name" value="Cyt_P450_sf"/>
</dbReference>
<reference evidence="12" key="1">
    <citation type="submission" date="2020-05" db="EMBL/GenBank/DDBJ databases">
        <title>Evolutionary and genomic comparisons of hybrid uninucleate and nonhybrid Rhizoctonia fungi.</title>
        <authorList>
            <person name="Li C."/>
            <person name="Chen X."/>
        </authorList>
    </citation>
    <scope>NUCLEOTIDE SEQUENCE</scope>
    <source>
        <strain evidence="12">AG-1 IA</strain>
    </source>
</reference>
<evidence type="ECO:0000256" key="5">
    <source>
        <dbReference type="ARBA" id="ARBA00022723"/>
    </source>
</evidence>
<dbReference type="PROSITE" id="PS51515">
    <property type="entry name" value="BIN3_SAM"/>
    <property type="match status" value="1"/>
</dbReference>
<organism evidence="12 13">
    <name type="scientific">Rhizoctonia solani</name>
    <dbReference type="NCBI Taxonomy" id="456999"/>
    <lineage>
        <taxon>Eukaryota</taxon>
        <taxon>Fungi</taxon>
        <taxon>Dikarya</taxon>
        <taxon>Basidiomycota</taxon>
        <taxon>Agaricomycotina</taxon>
        <taxon>Agaricomycetes</taxon>
        <taxon>Cantharellales</taxon>
        <taxon>Ceratobasidiaceae</taxon>
        <taxon>Rhizoctonia</taxon>
    </lineage>
</organism>
<evidence type="ECO:0000256" key="2">
    <source>
        <dbReference type="ARBA" id="ARBA00005179"/>
    </source>
</evidence>
<evidence type="ECO:0000256" key="9">
    <source>
        <dbReference type="PIRSR" id="PIRSR602401-1"/>
    </source>
</evidence>
<sequence length="732" mass="83291">MSTERAAPYGNYKGYYKKRGNRTSDPRLKVLPPSLFKDKRVLDVGCNEGWVTCEIALCYQPQEVIGVDIDSELVGRAWRHRREVWNLQSPKASLDKVPFSKSKDEYRENSRIEDATGQEERDAYFPECFPSLFGPVPIPSPSPTFPNNVSFHQNDWANMGCLADELGYDIVVAFSVSKWIHVHNGDEGIKRFFSRVKDVLSARTTRTSPGIFVLEAQPWSGYHNAMRKANLHRPKEQEPLESLKLNPTEFSAVLADLGFSAPKRAGIVGEGADIVYLELFGQKIVILNSAEAASDLLDKRSAIYSDRPSVPMVTDASLMNWAKTVSLAKYGELTRSYRRIMNNWLNKRAVVQFNPMQERQARLLLKRLLNITNHSQPFHAVKNELFFSTGSSMLQVAYGYEPQGPDDPFFTMTKLAFEHALHAGMQTNFLVNVFPAMLHVPDWFPGTGWKRIGKEWGIMQEDAKTRLYEWVKEQVAAETHQISLLGLMLQNHDDALLSGLSPAETEERLKEVGIILFGAGMDTSANFLLNFIATMVLHPDVQLRAQKELDTILGQVTLPTIKDQERLPYIRNVVEEVLRMYPVVPLGLPHVCFKDDIYRGYHIEKETIVMGNVWAISRDPHLYKNPEEFNPDRYLDSSVPRPPVFGWGRRKCPGIYFAEEAAFVSAASLISMFRFSKKKNNDGEEVTPQIKPKHNALVVELDDFEFGFEPRSEEHRQFILGTNVDKEQLSIR</sequence>
<evidence type="ECO:0000313" key="12">
    <source>
        <dbReference type="EMBL" id="QRW23436.1"/>
    </source>
</evidence>
<protein>
    <submittedName>
        <fullName evidence="12">Cytochrome P450 family protein</fullName>
    </submittedName>
</protein>
<dbReference type="InterPro" id="IPR017972">
    <property type="entry name" value="Cyt_P450_CS"/>
</dbReference>
<dbReference type="InterPro" id="IPR002401">
    <property type="entry name" value="Cyt_P450_E_grp-I"/>
</dbReference>
<dbReference type="Pfam" id="PF06859">
    <property type="entry name" value="Bin3"/>
    <property type="match status" value="1"/>
</dbReference>
<evidence type="ECO:0000256" key="3">
    <source>
        <dbReference type="ARBA" id="ARBA00010617"/>
    </source>
</evidence>
<proteinExistence type="inferred from homology"/>
<dbReference type="SUPFAM" id="SSF48264">
    <property type="entry name" value="Cytochrome P450"/>
    <property type="match status" value="1"/>
</dbReference>
<name>A0A8H8P3U4_9AGAM</name>
<dbReference type="InterPro" id="IPR010675">
    <property type="entry name" value="Bin3_C"/>
</dbReference>
<evidence type="ECO:0000256" key="6">
    <source>
        <dbReference type="ARBA" id="ARBA00023002"/>
    </source>
</evidence>